<keyword evidence="1" id="KW-0732">Signal</keyword>
<dbReference type="Proteomes" id="UP000509702">
    <property type="component" value="Plasmid unnamed7"/>
</dbReference>
<evidence type="ECO:0000313" key="2">
    <source>
        <dbReference type="EMBL" id="QKS54805.1"/>
    </source>
</evidence>
<sequence>MRKPAAFALLAGLASGTVFGLGTALADQTSHSAQASAPQPIADVLNAGGGTVVGSVTAVGANWLTVSDESARTNVTVRDALPEGIHQGDPITIVGRVRHGGLMASEIILADGTWHGSIAQTAERSTRDSDEDEN</sequence>
<dbReference type="EMBL" id="CP054622">
    <property type="protein sequence ID" value="QKS54805.1"/>
    <property type="molecule type" value="Genomic_DNA"/>
</dbReference>
<evidence type="ECO:0000256" key="1">
    <source>
        <dbReference type="SAM" id="SignalP"/>
    </source>
</evidence>
<geneLocation type="plasmid" evidence="2 3">
    <name>unnamed7</name>
</geneLocation>
<gene>
    <name evidence="2" type="ORF">HUE56_30385</name>
</gene>
<keyword evidence="2" id="KW-0614">Plasmid</keyword>
<feature type="signal peptide" evidence="1">
    <location>
        <begin position="1"/>
        <end position="20"/>
    </location>
</feature>
<evidence type="ECO:0000313" key="3">
    <source>
        <dbReference type="Proteomes" id="UP000509702"/>
    </source>
</evidence>
<dbReference type="KEGG" id="aoz:HUE56_30385"/>
<evidence type="ECO:0008006" key="4">
    <source>
        <dbReference type="Google" id="ProtNLM"/>
    </source>
</evidence>
<organism evidence="2 3">
    <name type="scientific">Azospirillum oryzae</name>
    <dbReference type="NCBI Taxonomy" id="286727"/>
    <lineage>
        <taxon>Bacteria</taxon>
        <taxon>Pseudomonadati</taxon>
        <taxon>Pseudomonadota</taxon>
        <taxon>Alphaproteobacteria</taxon>
        <taxon>Rhodospirillales</taxon>
        <taxon>Azospirillaceae</taxon>
        <taxon>Azospirillum</taxon>
    </lineage>
</organism>
<keyword evidence="3" id="KW-1185">Reference proteome</keyword>
<dbReference type="AlphaFoldDB" id="A0A6N1ASL1"/>
<name>A0A6N1ASL1_9PROT</name>
<protein>
    <recommendedName>
        <fullName evidence="4">DUF5666 domain-containing protein</fullName>
    </recommendedName>
</protein>
<reference evidence="2 3" key="1">
    <citation type="submission" date="2020-06" db="EMBL/GenBank/DDBJ databases">
        <title>Complete genome of Azosprillum oryzae KACC14407.</title>
        <authorList>
            <person name="Kim M."/>
            <person name="Park Y.-J."/>
            <person name="Shin J.-H."/>
        </authorList>
    </citation>
    <scope>NUCLEOTIDE SEQUENCE [LARGE SCALE GENOMIC DNA]</scope>
    <source>
        <strain evidence="2 3">KACC 14407</strain>
        <plasmid evidence="2 3">unnamed7</plasmid>
    </source>
</reference>
<feature type="chain" id="PRO_5028995851" description="DUF5666 domain-containing protein" evidence="1">
    <location>
        <begin position="21"/>
        <end position="134"/>
    </location>
</feature>
<accession>A0A6N1ASL1</accession>
<dbReference type="RefSeq" id="WP_136706022.1">
    <property type="nucleotide sequence ID" value="NZ_BSOV01000001.1"/>
</dbReference>
<dbReference type="OrthoDB" id="7307195at2"/>
<proteinExistence type="predicted"/>